<dbReference type="SMART" id="SM00116">
    <property type="entry name" value="CBS"/>
    <property type="match status" value="2"/>
</dbReference>
<evidence type="ECO:0000259" key="4">
    <source>
        <dbReference type="PROSITE" id="PS51371"/>
    </source>
</evidence>
<proteinExistence type="predicted"/>
<dbReference type="SUPFAM" id="SSF51206">
    <property type="entry name" value="cAMP-binding domain-like"/>
    <property type="match status" value="1"/>
</dbReference>
<dbReference type="PANTHER" id="PTHR43080">
    <property type="entry name" value="CBS DOMAIN-CONTAINING PROTEIN CBSX3, MITOCHONDRIAL"/>
    <property type="match status" value="1"/>
</dbReference>
<dbReference type="AlphaFoldDB" id="A0A6F8YTZ6"/>
<dbReference type="Proteomes" id="UP000503011">
    <property type="component" value="Chromosome"/>
</dbReference>
<dbReference type="InterPro" id="IPR000595">
    <property type="entry name" value="cNMP-bd_dom"/>
</dbReference>
<dbReference type="Pfam" id="PF10335">
    <property type="entry name" value="DUF294_C"/>
    <property type="match status" value="1"/>
</dbReference>
<dbReference type="SMART" id="SM00100">
    <property type="entry name" value="cNMP"/>
    <property type="match status" value="1"/>
</dbReference>
<dbReference type="GO" id="GO:0008773">
    <property type="term" value="F:[protein-PII] uridylyltransferase activity"/>
    <property type="evidence" value="ECO:0007669"/>
    <property type="project" value="InterPro"/>
</dbReference>
<reference evidence="5 6" key="1">
    <citation type="submission" date="2020-03" db="EMBL/GenBank/DDBJ databases">
        <title>Whole genome shotgun sequence of Phytohabitans suffuscus NBRC 105367.</title>
        <authorList>
            <person name="Komaki H."/>
            <person name="Tamura T."/>
        </authorList>
    </citation>
    <scope>NUCLEOTIDE SEQUENCE [LARGE SCALE GENOMIC DNA]</scope>
    <source>
        <strain evidence="5 6">NBRC 105367</strain>
    </source>
</reference>
<organism evidence="5 6">
    <name type="scientific">Phytohabitans suffuscus</name>
    <dbReference type="NCBI Taxonomy" id="624315"/>
    <lineage>
        <taxon>Bacteria</taxon>
        <taxon>Bacillati</taxon>
        <taxon>Actinomycetota</taxon>
        <taxon>Actinomycetes</taxon>
        <taxon>Micromonosporales</taxon>
        <taxon>Micromonosporaceae</taxon>
    </lineage>
</organism>
<dbReference type="SUPFAM" id="SSF54631">
    <property type="entry name" value="CBS-domain pair"/>
    <property type="match status" value="1"/>
</dbReference>
<dbReference type="CDD" id="cd00038">
    <property type="entry name" value="CAP_ED"/>
    <property type="match status" value="1"/>
</dbReference>
<evidence type="ECO:0000256" key="1">
    <source>
        <dbReference type="ARBA" id="ARBA00023122"/>
    </source>
</evidence>
<protein>
    <submittedName>
        <fullName evidence="5">Cyclic nucleotide-binding protein</fullName>
    </submittedName>
</protein>
<dbReference type="InterPro" id="IPR051257">
    <property type="entry name" value="Diverse_CBS-Domain"/>
</dbReference>
<reference evidence="5 6" key="2">
    <citation type="submission" date="2020-03" db="EMBL/GenBank/DDBJ databases">
        <authorList>
            <person name="Ichikawa N."/>
            <person name="Kimura A."/>
            <person name="Kitahashi Y."/>
            <person name="Uohara A."/>
        </authorList>
    </citation>
    <scope>NUCLEOTIDE SEQUENCE [LARGE SCALE GENOMIC DNA]</scope>
    <source>
        <strain evidence="5 6">NBRC 105367</strain>
    </source>
</reference>
<gene>
    <name evidence="5" type="ORF">Psuf_067210</name>
</gene>
<evidence type="ECO:0000313" key="6">
    <source>
        <dbReference type="Proteomes" id="UP000503011"/>
    </source>
</evidence>
<dbReference type="PANTHER" id="PTHR43080:SF2">
    <property type="entry name" value="CBS DOMAIN-CONTAINING PROTEIN"/>
    <property type="match status" value="1"/>
</dbReference>
<dbReference type="Pfam" id="PF03445">
    <property type="entry name" value="DUF294"/>
    <property type="match status" value="1"/>
</dbReference>
<accession>A0A6F8YTZ6</accession>
<keyword evidence="6" id="KW-1185">Reference proteome</keyword>
<dbReference type="InterPro" id="IPR005105">
    <property type="entry name" value="GlnD_Uridyltrans_N"/>
</dbReference>
<dbReference type="Gene3D" id="2.60.120.10">
    <property type="entry name" value="Jelly Rolls"/>
    <property type="match status" value="1"/>
</dbReference>
<dbReference type="Pfam" id="PF00027">
    <property type="entry name" value="cNMP_binding"/>
    <property type="match status" value="1"/>
</dbReference>
<feature type="domain" description="Cyclic nucleotide-binding" evidence="3">
    <location>
        <begin position="72"/>
        <end position="161"/>
    </location>
</feature>
<dbReference type="Pfam" id="PF00571">
    <property type="entry name" value="CBS"/>
    <property type="match status" value="2"/>
</dbReference>
<dbReference type="InterPro" id="IPR018490">
    <property type="entry name" value="cNMP-bd_dom_sf"/>
</dbReference>
<dbReference type="InterPro" id="IPR046342">
    <property type="entry name" value="CBS_dom_sf"/>
</dbReference>
<dbReference type="InterPro" id="IPR018821">
    <property type="entry name" value="DUF294_put_nucleoTrafse_sb-bd"/>
</dbReference>
<dbReference type="PROSITE" id="PS51257">
    <property type="entry name" value="PROKAR_LIPOPROTEIN"/>
    <property type="match status" value="1"/>
</dbReference>
<dbReference type="PROSITE" id="PS50042">
    <property type="entry name" value="CNMP_BINDING_3"/>
    <property type="match status" value="1"/>
</dbReference>
<evidence type="ECO:0000313" key="5">
    <source>
        <dbReference type="EMBL" id="BCB89408.1"/>
    </source>
</evidence>
<evidence type="ECO:0000256" key="2">
    <source>
        <dbReference type="PROSITE-ProRule" id="PRU00703"/>
    </source>
</evidence>
<sequence>MRIRPLPSLVAVAGCFDDDRADLLAEPLDDLIPFGKTVPGRRSAARHTRGRHTGAREAGVKEFADFLGEQPPFDALDADDMARLVAHVEVEYFAAGATVAPEDQPMTHLWVVRTGALEVVDHGRVVDLLEAGDTYGHVWLLSGLPPPVRVRAHEESLCLRIPDPRTFLAHPDRLRYAAVRPAAGPPRFVAGPGRADLPLARLARPIVWCEATDPVRDVARRIGAAGLSCALVYDGTALGIVTDLDFRREVATGRVAVDDPISALATVPALTIDQDATQAAGLLRMVEHGVHHLVVVGQSGAPTGVVRAVDLAQADVRDPLLIRSAIDDATDVDELAEACRLLPTALVELCDNGVAAAHIGAIHAAVVDAVVRRVLRLRHSPALDAIRHSWVLLGSLARREPLPMSDVDTALVWADPPAGDPADAIRAAAWEVLNDLRRCGFALCANGANAHNPLFGRSRSQWIDAAWGWQRDPTQENALLLTAMVADSRPLTDPELGRALTENIRSHTRSGGFLRAVLDEAVGWRPPTGFVRDFVVQHSGEHRGQVDLKAGGLAPIVALARWIAIASGDASGTTVERLRRGTALGLLSTDETDTLAGGFDGIYGLLLHRQVEAIRGGQAPSTYVTPGELDTLTRRHLRETFRAVALVQARVDRGGLHRLPDRER</sequence>
<keyword evidence="1 2" id="KW-0129">CBS domain</keyword>
<dbReference type="Gene3D" id="3.10.580.10">
    <property type="entry name" value="CBS-domain"/>
    <property type="match status" value="1"/>
</dbReference>
<dbReference type="EMBL" id="AP022871">
    <property type="protein sequence ID" value="BCB89408.1"/>
    <property type="molecule type" value="Genomic_DNA"/>
</dbReference>
<dbReference type="InterPro" id="IPR000644">
    <property type="entry name" value="CBS_dom"/>
</dbReference>
<dbReference type="KEGG" id="psuu:Psuf_067210"/>
<dbReference type="InterPro" id="IPR014710">
    <property type="entry name" value="RmlC-like_jellyroll"/>
</dbReference>
<name>A0A6F8YTZ6_9ACTN</name>
<evidence type="ECO:0000259" key="3">
    <source>
        <dbReference type="PROSITE" id="PS50042"/>
    </source>
</evidence>
<feature type="domain" description="CBS" evidence="4">
    <location>
        <begin position="202"/>
        <end position="257"/>
    </location>
</feature>
<dbReference type="PROSITE" id="PS51371">
    <property type="entry name" value="CBS"/>
    <property type="match status" value="2"/>
</dbReference>
<feature type="domain" description="CBS" evidence="4">
    <location>
        <begin position="265"/>
        <end position="322"/>
    </location>
</feature>